<organism evidence="1 2">
    <name type="scientific">Kingdonia uniflora</name>
    <dbReference type="NCBI Taxonomy" id="39325"/>
    <lineage>
        <taxon>Eukaryota</taxon>
        <taxon>Viridiplantae</taxon>
        <taxon>Streptophyta</taxon>
        <taxon>Embryophyta</taxon>
        <taxon>Tracheophyta</taxon>
        <taxon>Spermatophyta</taxon>
        <taxon>Magnoliopsida</taxon>
        <taxon>Ranunculales</taxon>
        <taxon>Circaeasteraceae</taxon>
        <taxon>Kingdonia</taxon>
    </lineage>
</organism>
<reference evidence="1 2" key="1">
    <citation type="journal article" date="2020" name="IScience">
        <title>Genome Sequencing of the Endangered Kingdonia uniflora (Circaeasteraceae, Ranunculales) Reveals Potential Mechanisms of Evolutionary Specialization.</title>
        <authorList>
            <person name="Sun Y."/>
            <person name="Deng T."/>
            <person name="Zhang A."/>
            <person name="Moore M.J."/>
            <person name="Landis J.B."/>
            <person name="Lin N."/>
            <person name="Zhang H."/>
            <person name="Zhang X."/>
            <person name="Huang J."/>
            <person name="Zhang X."/>
            <person name="Sun H."/>
            <person name="Wang H."/>
        </authorList>
    </citation>
    <scope>NUCLEOTIDE SEQUENCE [LARGE SCALE GENOMIC DNA]</scope>
    <source>
        <strain evidence="1">TB1705</strain>
        <tissue evidence="1">Leaf</tissue>
    </source>
</reference>
<gene>
    <name evidence="1" type="ORF">GIB67_042599</name>
</gene>
<evidence type="ECO:0000313" key="2">
    <source>
        <dbReference type="Proteomes" id="UP000541444"/>
    </source>
</evidence>
<sequence length="135" mass="15944">MHQGIHWIPSEKRSAKQTCPPKAERLNLHNFSTVVERHALPRLSATGTHRESTIFPHHKINHHSTKNCYALQRMLELNSKEERMLEYIVNLKSYQDGNYKKQLEVAQVNDRAEEKHLYYMHLNNMIEINQITNSN</sequence>
<dbReference type="AlphaFoldDB" id="A0A7J7M1F6"/>
<protein>
    <submittedName>
        <fullName evidence="1">Uncharacterized protein</fullName>
    </submittedName>
</protein>
<comment type="caution">
    <text evidence="1">The sequence shown here is derived from an EMBL/GenBank/DDBJ whole genome shotgun (WGS) entry which is preliminary data.</text>
</comment>
<dbReference type="EMBL" id="JACGCM010001844">
    <property type="protein sequence ID" value="KAF6148640.1"/>
    <property type="molecule type" value="Genomic_DNA"/>
</dbReference>
<proteinExistence type="predicted"/>
<name>A0A7J7M1F6_9MAGN</name>
<evidence type="ECO:0000313" key="1">
    <source>
        <dbReference type="EMBL" id="KAF6148640.1"/>
    </source>
</evidence>
<keyword evidence="2" id="KW-1185">Reference proteome</keyword>
<accession>A0A7J7M1F6</accession>
<dbReference type="Proteomes" id="UP000541444">
    <property type="component" value="Unassembled WGS sequence"/>
</dbReference>